<feature type="compositionally biased region" description="Basic and acidic residues" evidence="1">
    <location>
        <begin position="109"/>
        <end position="124"/>
    </location>
</feature>
<feature type="region of interest" description="Disordered" evidence="1">
    <location>
        <begin position="171"/>
        <end position="323"/>
    </location>
</feature>
<feature type="compositionally biased region" description="Basic and acidic residues" evidence="1">
    <location>
        <begin position="257"/>
        <end position="267"/>
    </location>
</feature>
<dbReference type="GeneID" id="87952582"/>
<reference evidence="2 3" key="1">
    <citation type="submission" date="2024-01" db="EMBL/GenBank/DDBJ databases">
        <title>Comparative genomics of Cryptococcus and Kwoniella reveals pathogenesis evolution and contrasting modes of karyotype evolution via chromosome fusion or intercentromeric recombination.</title>
        <authorList>
            <person name="Coelho M.A."/>
            <person name="David-Palma M."/>
            <person name="Shea T."/>
            <person name="Bowers K."/>
            <person name="McGinley-Smith S."/>
            <person name="Mohammad A.W."/>
            <person name="Gnirke A."/>
            <person name="Yurkov A.M."/>
            <person name="Nowrousian M."/>
            <person name="Sun S."/>
            <person name="Cuomo C.A."/>
            <person name="Heitman J."/>
        </authorList>
    </citation>
    <scope>NUCLEOTIDE SEQUENCE [LARGE SCALE GENOMIC DNA]</scope>
    <source>
        <strain evidence="2">CBS 11374</strain>
    </source>
</reference>
<feature type="region of interest" description="Disordered" evidence="1">
    <location>
        <begin position="80"/>
        <end position="155"/>
    </location>
</feature>
<keyword evidence="3" id="KW-1185">Reference proteome</keyword>
<feature type="compositionally biased region" description="Low complexity" evidence="1">
    <location>
        <begin position="268"/>
        <end position="281"/>
    </location>
</feature>
<feature type="compositionally biased region" description="Low complexity" evidence="1">
    <location>
        <begin position="93"/>
        <end position="108"/>
    </location>
</feature>
<dbReference type="EMBL" id="CP141881">
    <property type="protein sequence ID" value="WRT63546.1"/>
    <property type="molecule type" value="Genomic_DNA"/>
</dbReference>
<evidence type="ECO:0000313" key="2">
    <source>
        <dbReference type="EMBL" id="WRT63546.1"/>
    </source>
</evidence>
<name>A0ABZ1CS89_9TREE</name>
<protein>
    <recommendedName>
        <fullName evidence="4">DASH complex subunit ASK1</fullName>
    </recommendedName>
</protein>
<feature type="compositionally biased region" description="Polar residues" evidence="1">
    <location>
        <begin position="182"/>
        <end position="191"/>
    </location>
</feature>
<feature type="compositionally biased region" description="Basic and acidic residues" evidence="1">
    <location>
        <begin position="314"/>
        <end position="323"/>
    </location>
</feature>
<sequence length="323" mass="34969">MPLPSSPNGTLLSQLSTTLSPVIERSKKQLTESVSTISLALPESLSSGIDTAVSVVKQGGSILNTVLNYNAPGSALMMTYEDTHDNDQPDSVSGSESEPELASSSEFPSRVEEPFSQDTRHNDGFEPAFIEGAKYRNRFDANTSESIEDEPSPESFLRMIQVTRERVNFPSKGAARLRVNRSGVTSKTSGQSDDKETRVTRKTDKKDKNSTTIGRKPSADSEPASILTAELPETANDTTATSRHQSSFANRSKHRDVKKEPKGKGKATESASSTSNLAATTRNMISQKIDSGGAEKNNDGSLDQSQEPGWLSHEGARFLRGER</sequence>
<dbReference type="Proteomes" id="UP001329825">
    <property type="component" value="Chromosome 1"/>
</dbReference>
<feature type="compositionally biased region" description="Basic and acidic residues" evidence="1">
    <location>
        <begin position="192"/>
        <end position="209"/>
    </location>
</feature>
<evidence type="ECO:0000256" key="1">
    <source>
        <dbReference type="SAM" id="MobiDB-lite"/>
    </source>
</evidence>
<dbReference type="RefSeq" id="XP_062788286.1">
    <property type="nucleotide sequence ID" value="XM_062932235.1"/>
</dbReference>
<accession>A0ABZ1CS89</accession>
<feature type="compositionally biased region" description="Polar residues" evidence="1">
    <location>
        <begin position="235"/>
        <end position="250"/>
    </location>
</feature>
<evidence type="ECO:0000313" key="3">
    <source>
        <dbReference type="Proteomes" id="UP001329825"/>
    </source>
</evidence>
<organism evidence="2 3">
    <name type="scientific">Kwoniella shivajii</name>
    <dbReference type="NCBI Taxonomy" id="564305"/>
    <lineage>
        <taxon>Eukaryota</taxon>
        <taxon>Fungi</taxon>
        <taxon>Dikarya</taxon>
        <taxon>Basidiomycota</taxon>
        <taxon>Agaricomycotina</taxon>
        <taxon>Tremellomycetes</taxon>
        <taxon>Tremellales</taxon>
        <taxon>Cryptococcaceae</taxon>
        <taxon>Kwoniella</taxon>
    </lineage>
</organism>
<proteinExistence type="predicted"/>
<evidence type="ECO:0008006" key="4">
    <source>
        <dbReference type="Google" id="ProtNLM"/>
    </source>
</evidence>
<gene>
    <name evidence="2" type="ORF">IL334_000451</name>
</gene>